<keyword evidence="7" id="KW-1185">Reference proteome</keyword>
<dbReference type="PANTHER" id="PTHR24064">
    <property type="entry name" value="SOLUTE CARRIER FAMILY 22 MEMBER"/>
    <property type="match status" value="1"/>
</dbReference>
<reference evidence="8" key="1">
    <citation type="submission" date="2025-08" db="UniProtKB">
        <authorList>
            <consortium name="RefSeq"/>
        </authorList>
    </citation>
    <scope>IDENTIFICATION</scope>
    <source>
        <tissue evidence="8">Whole larvae</tissue>
    </source>
</reference>
<dbReference type="InterPro" id="IPR005828">
    <property type="entry name" value="MFS_sugar_transport-like"/>
</dbReference>
<keyword evidence="3 5" id="KW-1133">Transmembrane helix</keyword>
<keyword evidence="4 5" id="KW-0472">Membrane</keyword>
<dbReference type="CDD" id="cd17317">
    <property type="entry name" value="MFS_SLC22"/>
    <property type="match status" value="1"/>
</dbReference>
<dbReference type="SUPFAM" id="SSF103473">
    <property type="entry name" value="MFS general substrate transporter"/>
    <property type="match status" value="1"/>
</dbReference>
<dbReference type="InterPro" id="IPR020846">
    <property type="entry name" value="MFS_dom"/>
</dbReference>
<evidence type="ECO:0000256" key="4">
    <source>
        <dbReference type="ARBA" id="ARBA00023136"/>
    </source>
</evidence>
<evidence type="ECO:0000313" key="8">
    <source>
        <dbReference type="RefSeq" id="XP_052750899.1"/>
    </source>
</evidence>
<feature type="transmembrane region" description="Helical" evidence="5">
    <location>
        <begin position="377"/>
        <end position="395"/>
    </location>
</feature>
<comment type="subcellular location">
    <subcellularLocation>
        <location evidence="1">Membrane</location>
        <topology evidence="1">Multi-pass membrane protein</topology>
    </subcellularLocation>
</comment>
<feature type="transmembrane region" description="Helical" evidence="5">
    <location>
        <begin position="313"/>
        <end position="332"/>
    </location>
</feature>
<dbReference type="PROSITE" id="PS50850">
    <property type="entry name" value="MFS"/>
    <property type="match status" value="1"/>
</dbReference>
<feature type="transmembrane region" description="Helical" evidence="5">
    <location>
        <begin position="459"/>
        <end position="479"/>
    </location>
</feature>
<sequence>MVHNTAIKSTTESAPTQKEDKFAKLVGHFGKWQFIVFSSVFLVKLSSGWVQMAILFLTPSYTYWCSEFDGNTKIEVKNSTCYKNCLKYAYDTSPFVNTIISEWDLVCERNWLASFTQMMLQLGILIGSIVFGFLSDRYGRKNTFLMSIVILIAFSFGIPYSPNYTTFTILRFFMGFGTAGTMVISFVIIMETIGPRYRELFGCLFQIPFILGHMTTPLFAYYFRSWDTFSLSIAVPQVIYLGYFFLLSESPRWLISVGKVKEATEIVTQAAIMNNLPTEKIGEVLANLSQDRLTKTDESKLNYSDLFQSTLRIRSVCCCAMWLITGTMYYGFNQYISQTSSDTFVSIAVSASIQIPSNLMSIWLIKILGRKKTMTSVFILGGAFIIALGFVPKIYWLTLLLGSLGVSCAGAAATTLYVYTTELFPTVVRNMGMGACSTFMRIGSMFAPFVSNLSITTPWLPTVIFGISSICAGLIVLLLPETKGKVLPDTIDDIKS</sequence>
<feature type="transmembrane region" description="Helical" evidence="5">
    <location>
        <begin position="143"/>
        <end position="162"/>
    </location>
</feature>
<dbReference type="RefSeq" id="XP_052750899.1">
    <property type="nucleotide sequence ID" value="XM_052894939.1"/>
</dbReference>
<feature type="transmembrane region" description="Helical" evidence="5">
    <location>
        <begin position="201"/>
        <end position="223"/>
    </location>
</feature>
<organism evidence="7 8">
    <name type="scientific">Galleria mellonella</name>
    <name type="common">Greater wax moth</name>
    <dbReference type="NCBI Taxonomy" id="7137"/>
    <lineage>
        <taxon>Eukaryota</taxon>
        <taxon>Metazoa</taxon>
        <taxon>Ecdysozoa</taxon>
        <taxon>Arthropoda</taxon>
        <taxon>Hexapoda</taxon>
        <taxon>Insecta</taxon>
        <taxon>Pterygota</taxon>
        <taxon>Neoptera</taxon>
        <taxon>Endopterygota</taxon>
        <taxon>Lepidoptera</taxon>
        <taxon>Glossata</taxon>
        <taxon>Ditrysia</taxon>
        <taxon>Pyraloidea</taxon>
        <taxon>Pyralidae</taxon>
        <taxon>Galleriinae</taxon>
        <taxon>Galleria</taxon>
    </lineage>
</organism>
<dbReference type="Pfam" id="PF00083">
    <property type="entry name" value="Sugar_tr"/>
    <property type="match status" value="1"/>
</dbReference>
<keyword evidence="2 5" id="KW-0812">Transmembrane</keyword>
<dbReference type="Proteomes" id="UP001652740">
    <property type="component" value="Unplaced"/>
</dbReference>
<evidence type="ECO:0000259" key="6">
    <source>
        <dbReference type="PROSITE" id="PS50850"/>
    </source>
</evidence>
<proteinExistence type="predicted"/>
<dbReference type="GeneID" id="113513841"/>
<dbReference type="Gene3D" id="1.20.1250.20">
    <property type="entry name" value="MFS general substrate transporter like domains"/>
    <property type="match status" value="1"/>
</dbReference>
<feature type="transmembrane region" description="Helical" evidence="5">
    <location>
        <begin position="229"/>
        <end position="247"/>
    </location>
</feature>
<feature type="transmembrane region" description="Helical" evidence="5">
    <location>
        <begin position="111"/>
        <end position="134"/>
    </location>
</feature>
<name>A0ABM3MI48_GALME</name>
<evidence type="ECO:0000256" key="2">
    <source>
        <dbReference type="ARBA" id="ARBA00022692"/>
    </source>
</evidence>
<protein>
    <submittedName>
        <fullName evidence="8">Organic cation transporter protein-like</fullName>
    </submittedName>
</protein>
<accession>A0ABM3MI48</accession>
<evidence type="ECO:0000256" key="3">
    <source>
        <dbReference type="ARBA" id="ARBA00022989"/>
    </source>
</evidence>
<evidence type="ECO:0000256" key="1">
    <source>
        <dbReference type="ARBA" id="ARBA00004141"/>
    </source>
</evidence>
<feature type="transmembrane region" description="Helical" evidence="5">
    <location>
        <begin position="34"/>
        <end position="57"/>
    </location>
</feature>
<dbReference type="InterPro" id="IPR036259">
    <property type="entry name" value="MFS_trans_sf"/>
</dbReference>
<feature type="domain" description="Major facilitator superfamily (MFS) profile" evidence="6">
    <location>
        <begin position="32"/>
        <end position="483"/>
    </location>
</feature>
<feature type="transmembrane region" description="Helical" evidence="5">
    <location>
        <begin position="168"/>
        <end position="189"/>
    </location>
</feature>
<gene>
    <name evidence="8" type="primary">LOC113513841</name>
</gene>
<evidence type="ECO:0000313" key="7">
    <source>
        <dbReference type="Proteomes" id="UP001652740"/>
    </source>
</evidence>
<evidence type="ECO:0000256" key="5">
    <source>
        <dbReference type="SAM" id="Phobius"/>
    </source>
</evidence>
<feature type="transmembrane region" description="Helical" evidence="5">
    <location>
        <begin position="344"/>
        <end position="365"/>
    </location>
</feature>